<protein>
    <submittedName>
        <fullName evidence="3">Uncharacterized protein</fullName>
    </submittedName>
</protein>
<dbReference type="InterPro" id="IPR036770">
    <property type="entry name" value="Ankyrin_rpt-contain_sf"/>
</dbReference>
<evidence type="ECO:0000313" key="3">
    <source>
        <dbReference type="EMBL" id="GAX28848.1"/>
    </source>
</evidence>
<sequence length="198" mass="22089">MMMIRWKAIASIPACFFLPIVHAQDTIESFLQACTDDAVDTVRTALQEHPDWLHIRSSHGETCLHVAGIYGASAVTRAVLQAGADPNVRSTYEHGLRMHPLSWNVYGGHVTNVRLLLEHGADPNLDVDPMVKGASPETVLDIVQRILGAFDENYKDNENQNEDSRYTAFREIEKLLVKYDAKSFDALNTVDDSSHAEL</sequence>
<keyword evidence="4" id="KW-1185">Reference proteome</keyword>
<dbReference type="PROSITE" id="PS50297">
    <property type="entry name" value="ANK_REP_REGION"/>
    <property type="match status" value="1"/>
</dbReference>
<organism evidence="3 4">
    <name type="scientific">Fistulifera solaris</name>
    <name type="common">Oleaginous diatom</name>
    <dbReference type="NCBI Taxonomy" id="1519565"/>
    <lineage>
        <taxon>Eukaryota</taxon>
        <taxon>Sar</taxon>
        <taxon>Stramenopiles</taxon>
        <taxon>Ochrophyta</taxon>
        <taxon>Bacillariophyta</taxon>
        <taxon>Bacillariophyceae</taxon>
        <taxon>Bacillariophycidae</taxon>
        <taxon>Naviculales</taxon>
        <taxon>Naviculaceae</taxon>
        <taxon>Fistulifera</taxon>
    </lineage>
</organism>
<accession>A0A1Z5KSD8</accession>
<dbReference type="PRINTS" id="PR01415">
    <property type="entry name" value="ANKYRIN"/>
</dbReference>
<gene>
    <name evidence="3" type="ORF">FisN_20Lh144</name>
</gene>
<feature type="chain" id="PRO_5012938831" evidence="2">
    <location>
        <begin position="24"/>
        <end position="198"/>
    </location>
</feature>
<comment type="caution">
    <text evidence="3">The sequence shown here is derived from an EMBL/GenBank/DDBJ whole genome shotgun (WGS) entry which is preliminary data.</text>
</comment>
<keyword evidence="1" id="KW-0040">ANK repeat</keyword>
<dbReference type="AlphaFoldDB" id="A0A1Z5KSD8"/>
<dbReference type="SMART" id="SM00248">
    <property type="entry name" value="ANK"/>
    <property type="match status" value="2"/>
</dbReference>
<dbReference type="EMBL" id="BDSP01000283">
    <property type="protein sequence ID" value="GAX28848.1"/>
    <property type="molecule type" value="Genomic_DNA"/>
</dbReference>
<dbReference type="InterPro" id="IPR002110">
    <property type="entry name" value="Ankyrin_rpt"/>
</dbReference>
<dbReference type="OrthoDB" id="42967at2759"/>
<feature type="signal peptide" evidence="2">
    <location>
        <begin position="1"/>
        <end position="23"/>
    </location>
</feature>
<dbReference type="Gene3D" id="1.25.40.20">
    <property type="entry name" value="Ankyrin repeat-containing domain"/>
    <property type="match status" value="1"/>
</dbReference>
<dbReference type="SUPFAM" id="SSF48403">
    <property type="entry name" value="Ankyrin repeat"/>
    <property type="match status" value="1"/>
</dbReference>
<evidence type="ECO:0000256" key="1">
    <source>
        <dbReference type="PROSITE-ProRule" id="PRU00023"/>
    </source>
</evidence>
<dbReference type="InParanoid" id="A0A1Z5KSD8"/>
<dbReference type="Proteomes" id="UP000198406">
    <property type="component" value="Unassembled WGS sequence"/>
</dbReference>
<name>A0A1Z5KSD8_FISSO</name>
<dbReference type="PROSITE" id="PS50088">
    <property type="entry name" value="ANK_REPEAT"/>
    <property type="match status" value="1"/>
</dbReference>
<evidence type="ECO:0000256" key="2">
    <source>
        <dbReference type="SAM" id="SignalP"/>
    </source>
</evidence>
<reference evidence="3 4" key="1">
    <citation type="journal article" date="2015" name="Plant Cell">
        <title>Oil accumulation by the oleaginous diatom Fistulifera solaris as revealed by the genome and transcriptome.</title>
        <authorList>
            <person name="Tanaka T."/>
            <person name="Maeda Y."/>
            <person name="Veluchamy A."/>
            <person name="Tanaka M."/>
            <person name="Abida H."/>
            <person name="Marechal E."/>
            <person name="Bowler C."/>
            <person name="Muto M."/>
            <person name="Sunaga Y."/>
            <person name="Tanaka M."/>
            <person name="Yoshino T."/>
            <person name="Taniguchi T."/>
            <person name="Fukuda Y."/>
            <person name="Nemoto M."/>
            <person name="Matsumoto M."/>
            <person name="Wong P.S."/>
            <person name="Aburatani S."/>
            <person name="Fujibuchi W."/>
        </authorList>
    </citation>
    <scope>NUCLEOTIDE SEQUENCE [LARGE SCALE GENOMIC DNA]</scope>
    <source>
        <strain evidence="3 4">JPCC DA0580</strain>
    </source>
</reference>
<dbReference type="Pfam" id="PF00023">
    <property type="entry name" value="Ank"/>
    <property type="match status" value="2"/>
</dbReference>
<keyword evidence="2" id="KW-0732">Signal</keyword>
<feature type="repeat" description="ANK" evidence="1">
    <location>
        <begin position="59"/>
        <end position="91"/>
    </location>
</feature>
<evidence type="ECO:0000313" key="4">
    <source>
        <dbReference type="Proteomes" id="UP000198406"/>
    </source>
</evidence>
<proteinExistence type="predicted"/>